<proteinExistence type="inferred from homology"/>
<comment type="similarity">
    <text evidence="3">Belongs to the SINA (Seven in absentia) family.</text>
</comment>
<evidence type="ECO:0000256" key="5">
    <source>
        <dbReference type="ARBA" id="ARBA00022679"/>
    </source>
</evidence>
<keyword evidence="8" id="KW-0833">Ubl conjugation pathway</keyword>
<keyword evidence="5" id="KW-0808">Transferase</keyword>
<organism evidence="13 14">
    <name type="scientific">Cryptolaemus montrouzieri</name>
    <dbReference type="NCBI Taxonomy" id="559131"/>
    <lineage>
        <taxon>Eukaryota</taxon>
        <taxon>Metazoa</taxon>
        <taxon>Ecdysozoa</taxon>
        <taxon>Arthropoda</taxon>
        <taxon>Hexapoda</taxon>
        <taxon>Insecta</taxon>
        <taxon>Pterygota</taxon>
        <taxon>Neoptera</taxon>
        <taxon>Endopterygota</taxon>
        <taxon>Coleoptera</taxon>
        <taxon>Polyphaga</taxon>
        <taxon>Cucujiformia</taxon>
        <taxon>Coccinelloidea</taxon>
        <taxon>Coccinellidae</taxon>
        <taxon>Scymninae</taxon>
        <taxon>Scymnini</taxon>
        <taxon>Cryptolaemus</taxon>
    </lineage>
</organism>
<evidence type="ECO:0000256" key="4">
    <source>
        <dbReference type="ARBA" id="ARBA00012483"/>
    </source>
</evidence>
<evidence type="ECO:0000256" key="3">
    <source>
        <dbReference type="ARBA" id="ARBA00009119"/>
    </source>
</evidence>
<name>A0ABD2MYQ8_9CUCU</name>
<dbReference type="SUPFAM" id="SSF57850">
    <property type="entry name" value="RING/U-box"/>
    <property type="match status" value="1"/>
</dbReference>
<dbReference type="Gene3D" id="3.30.40.10">
    <property type="entry name" value="Zinc/RING finger domain, C3HC4 (zinc finger)"/>
    <property type="match status" value="2"/>
</dbReference>
<accession>A0ABD2MYQ8</accession>
<evidence type="ECO:0000313" key="13">
    <source>
        <dbReference type="EMBL" id="KAL3271633.1"/>
    </source>
</evidence>
<dbReference type="PROSITE" id="PS51081">
    <property type="entry name" value="ZF_SIAH"/>
    <property type="match status" value="1"/>
</dbReference>
<comment type="catalytic activity">
    <reaction evidence="1">
        <text>S-ubiquitinyl-[E2 ubiquitin-conjugating enzyme]-L-cysteine + [acceptor protein]-L-lysine = [E2 ubiquitin-conjugating enzyme]-L-cysteine + N(6)-ubiquitinyl-[acceptor protein]-L-lysine.</text>
        <dbReference type="EC" id="2.3.2.27"/>
    </reaction>
</comment>
<dbReference type="Proteomes" id="UP001516400">
    <property type="component" value="Unassembled WGS sequence"/>
</dbReference>
<dbReference type="Pfam" id="PF21361">
    <property type="entry name" value="Sina_ZnF"/>
    <property type="match status" value="1"/>
</dbReference>
<protein>
    <recommendedName>
        <fullName evidence="4">RING-type E3 ubiquitin transferase</fullName>
        <ecNumber evidence="4">2.3.2.27</ecNumber>
    </recommendedName>
</protein>
<evidence type="ECO:0000256" key="6">
    <source>
        <dbReference type="ARBA" id="ARBA00022723"/>
    </source>
</evidence>
<dbReference type="PROSITE" id="PS50089">
    <property type="entry name" value="ZF_RING_2"/>
    <property type="match status" value="1"/>
</dbReference>
<evidence type="ECO:0000256" key="8">
    <source>
        <dbReference type="ARBA" id="ARBA00022786"/>
    </source>
</evidence>
<evidence type="ECO:0000256" key="7">
    <source>
        <dbReference type="ARBA" id="ARBA00022771"/>
    </source>
</evidence>
<evidence type="ECO:0000256" key="2">
    <source>
        <dbReference type="ARBA" id="ARBA00004906"/>
    </source>
</evidence>
<evidence type="ECO:0000259" key="11">
    <source>
        <dbReference type="PROSITE" id="PS50089"/>
    </source>
</evidence>
<dbReference type="PANTHER" id="PTHR45877:SF2">
    <property type="entry name" value="E3 UBIQUITIN-PROTEIN LIGASE SINA-RELATED"/>
    <property type="match status" value="1"/>
</dbReference>
<dbReference type="InterPro" id="IPR013010">
    <property type="entry name" value="Znf_SIAH"/>
</dbReference>
<evidence type="ECO:0000256" key="9">
    <source>
        <dbReference type="ARBA" id="ARBA00022833"/>
    </source>
</evidence>
<dbReference type="Pfam" id="PF21362">
    <property type="entry name" value="Sina_RING"/>
    <property type="match status" value="1"/>
</dbReference>
<dbReference type="InterPro" id="IPR004162">
    <property type="entry name" value="SINA-like_animal"/>
</dbReference>
<feature type="domain" description="RING-type" evidence="11">
    <location>
        <begin position="29"/>
        <end position="64"/>
    </location>
</feature>
<dbReference type="EMBL" id="JABFTP020000042">
    <property type="protein sequence ID" value="KAL3271633.1"/>
    <property type="molecule type" value="Genomic_DNA"/>
</dbReference>
<dbReference type="InterPro" id="IPR049548">
    <property type="entry name" value="Sina-like_RING"/>
</dbReference>
<feature type="domain" description="SIAH-type" evidence="12">
    <location>
        <begin position="81"/>
        <end position="142"/>
    </location>
</feature>
<dbReference type="InterPro" id="IPR013083">
    <property type="entry name" value="Znf_RING/FYVE/PHD"/>
</dbReference>
<gene>
    <name evidence="13" type="ORF">HHI36_022107</name>
</gene>
<comment type="pathway">
    <text evidence="2">Protein modification; protein ubiquitination.</text>
</comment>
<evidence type="ECO:0000256" key="1">
    <source>
        <dbReference type="ARBA" id="ARBA00000900"/>
    </source>
</evidence>
<keyword evidence="9" id="KW-0862">Zinc</keyword>
<sequence length="282" mass="32862">MPCFEIIDIYFGNHKMADILECALHHYECPICKEYASPPIRQCAGGHVICNDCFYKVSLCPTCRGKKTYYRSRLLEILHDKVIFPCKYREEGCNKFIWGRDIVEHQVMCTFETKNCPLNYAATCFWTGAEQNILPHCFKLHPEMTRKGGYNTFTIENIKDITKATPIYTVIKAHGQGFKFCRCLYEKGHMSWRVIFVSDYEEKDRYAFRIEFKGDRNVYLNLQGTIADEEEKDVFVGKGHQILDAQTIKKLYENNEGTLEYTLLIIDTALDSLLEEIANYKI</sequence>
<comment type="caution">
    <text evidence="13">The sequence shown here is derived from an EMBL/GenBank/DDBJ whole genome shotgun (WGS) entry which is preliminary data.</text>
</comment>
<evidence type="ECO:0000256" key="10">
    <source>
        <dbReference type="PROSITE-ProRule" id="PRU00455"/>
    </source>
</evidence>
<keyword evidence="7 10" id="KW-0863">Zinc-finger</keyword>
<dbReference type="PANTHER" id="PTHR45877">
    <property type="entry name" value="E3 UBIQUITIN-PROTEIN LIGASE SIAH2"/>
    <property type="match status" value="1"/>
</dbReference>
<dbReference type="EC" id="2.3.2.27" evidence="4"/>
<dbReference type="GO" id="GO:0061630">
    <property type="term" value="F:ubiquitin protein ligase activity"/>
    <property type="evidence" value="ECO:0007669"/>
    <property type="project" value="UniProtKB-EC"/>
</dbReference>
<keyword evidence="6" id="KW-0479">Metal-binding</keyword>
<dbReference type="AlphaFoldDB" id="A0ABD2MYQ8"/>
<evidence type="ECO:0000259" key="12">
    <source>
        <dbReference type="PROSITE" id="PS51081"/>
    </source>
</evidence>
<keyword evidence="14" id="KW-1185">Reference proteome</keyword>
<dbReference type="InterPro" id="IPR001841">
    <property type="entry name" value="Znf_RING"/>
</dbReference>
<dbReference type="SUPFAM" id="SSF49599">
    <property type="entry name" value="TRAF domain-like"/>
    <property type="match status" value="1"/>
</dbReference>
<evidence type="ECO:0000313" key="14">
    <source>
        <dbReference type="Proteomes" id="UP001516400"/>
    </source>
</evidence>
<dbReference type="GO" id="GO:0008270">
    <property type="term" value="F:zinc ion binding"/>
    <property type="evidence" value="ECO:0007669"/>
    <property type="project" value="UniProtKB-KW"/>
</dbReference>
<reference evidence="13 14" key="1">
    <citation type="journal article" date="2021" name="BMC Biol.">
        <title>Horizontally acquired antibacterial genes associated with adaptive radiation of ladybird beetles.</title>
        <authorList>
            <person name="Li H.S."/>
            <person name="Tang X.F."/>
            <person name="Huang Y.H."/>
            <person name="Xu Z.Y."/>
            <person name="Chen M.L."/>
            <person name="Du X.Y."/>
            <person name="Qiu B.Y."/>
            <person name="Chen P.T."/>
            <person name="Zhang W."/>
            <person name="Slipinski A."/>
            <person name="Escalona H.E."/>
            <person name="Waterhouse R.M."/>
            <person name="Zwick A."/>
            <person name="Pang H."/>
        </authorList>
    </citation>
    <scope>NUCLEOTIDE SEQUENCE [LARGE SCALE GENOMIC DNA]</scope>
    <source>
        <strain evidence="13">SYSU2018</strain>
    </source>
</reference>